<name>A0A7H0XFM8_9CAUD</name>
<sequence length="46" mass="4775">MTPQEEVLPEAEAAPEVAPAGPQGYSLPGDAPLMMSPDFYKLGSGQ</sequence>
<feature type="compositionally biased region" description="Low complexity" evidence="1">
    <location>
        <begin position="1"/>
        <end position="24"/>
    </location>
</feature>
<evidence type="ECO:0000256" key="1">
    <source>
        <dbReference type="SAM" id="MobiDB-lite"/>
    </source>
</evidence>
<organism evidence="2 3">
    <name type="scientific">Pseudomonas phage phiK7A1</name>
    <dbReference type="NCBI Taxonomy" id="2759194"/>
    <lineage>
        <taxon>Viruses</taxon>
        <taxon>Duplodnaviria</taxon>
        <taxon>Heunggongvirae</taxon>
        <taxon>Uroviricota</taxon>
        <taxon>Caudoviricetes</taxon>
        <taxon>Vandenendeviridae</taxon>
        <taxon>Gorskivirinae</taxon>
        <taxon>Torinovirus</taxon>
        <taxon>Torinovirus K7A1</taxon>
    </lineage>
</organism>
<evidence type="ECO:0000313" key="3">
    <source>
        <dbReference type="Proteomes" id="UP000516415"/>
    </source>
</evidence>
<accession>A0A7H0XFM8</accession>
<keyword evidence="3" id="KW-1185">Reference proteome</keyword>
<proteinExistence type="predicted"/>
<protein>
    <submittedName>
        <fullName evidence="2">Uncharacterized protein</fullName>
    </submittedName>
</protein>
<gene>
    <name evidence="2" type="ORF">phiK7A1_028c</name>
</gene>
<dbReference type="Proteomes" id="UP000516415">
    <property type="component" value="Segment"/>
</dbReference>
<dbReference type="EMBL" id="MT740307">
    <property type="protein sequence ID" value="QNR53818.1"/>
    <property type="molecule type" value="Genomic_DNA"/>
</dbReference>
<feature type="region of interest" description="Disordered" evidence="1">
    <location>
        <begin position="1"/>
        <end position="46"/>
    </location>
</feature>
<reference evidence="2 3" key="1">
    <citation type="submission" date="2020-07" db="EMBL/GenBank/DDBJ databases">
        <authorList>
            <person name="Martino G."/>
            <person name="Holtappels D."/>
            <person name="Wagemans J."/>
            <person name="Lavigne R."/>
            <person name="Turina M."/>
            <person name="Ciuffo M."/>
        </authorList>
    </citation>
    <scope>NUCLEOTIDE SEQUENCE [LARGE SCALE GENOMIC DNA]</scope>
</reference>
<evidence type="ECO:0000313" key="2">
    <source>
        <dbReference type="EMBL" id="QNR53818.1"/>
    </source>
</evidence>